<name>A0A0M2NYV3_STACC</name>
<dbReference type="Proteomes" id="UP000034455">
    <property type="component" value="Unassembled WGS sequence"/>
</dbReference>
<evidence type="ECO:0000313" key="1">
    <source>
        <dbReference type="EMBL" id="KKI63689.1"/>
    </source>
</evidence>
<dbReference type="PATRIC" id="fig|74704.6.peg.750"/>
<gene>
    <name evidence="1" type="ORF">UF66_0736</name>
</gene>
<comment type="caution">
    <text evidence="1">The sequence shown here is derived from an EMBL/GenBank/DDBJ whole genome shotgun (WGS) entry which is preliminary data.</text>
</comment>
<organism evidence="1 2">
    <name type="scientific">Staphylococcus cohnii subsp. cohnii</name>
    <dbReference type="NCBI Taxonomy" id="74704"/>
    <lineage>
        <taxon>Bacteria</taxon>
        <taxon>Bacillati</taxon>
        <taxon>Bacillota</taxon>
        <taxon>Bacilli</taxon>
        <taxon>Bacillales</taxon>
        <taxon>Staphylococcaceae</taxon>
        <taxon>Staphylococcus</taxon>
        <taxon>Staphylococcus cohnii species complex</taxon>
    </lineage>
</organism>
<evidence type="ECO:0000313" key="2">
    <source>
        <dbReference type="Proteomes" id="UP000034455"/>
    </source>
</evidence>
<protein>
    <submittedName>
        <fullName evidence="1">Uncharacterized protein</fullName>
    </submittedName>
</protein>
<dbReference type="EMBL" id="LAKJ01000013">
    <property type="protein sequence ID" value="KKI63689.1"/>
    <property type="molecule type" value="Genomic_DNA"/>
</dbReference>
<accession>A0A0M2NYV3</accession>
<sequence length="55" mass="6656">MVLVVLNKSIDKRDQYEMISISELVLNNHLLRKVDVILDLKFVYELVEDKYLRKY</sequence>
<proteinExistence type="predicted"/>
<dbReference type="AlphaFoldDB" id="A0A0M2NYV3"/>
<reference evidence="1 2" key="1">
    <citation type="submission" date="2015-03" db="EMBL/GenBank/DDBJ databases">
        <title>Genome Assembly of Staphylococcus cohnii subsp. cohnii strain G22B2.</title>
        <authorList>
            <person name="Nair G."/>
            <person name="Kaur G."/>
            <person name="Khatri I."/>
            <person name="Singh N.K."/>
            <person name="Sathyabama S."/>
            <person name="Maurya S.K."/>
            <person name="Subramanian S."/>
            <person name="Agrewala J.N."/>
            <person name="Mayilraj S."/>
        </authorList>
    </citation>
    <scope>NUCLEOTIDE SEQUENCE [LARGE SCALE GENOMIC DNA]</scope>
    <source>
        <strain evidence="1 2">G22B2</strain>
    </source>
</reference>